<name>A0ABT0Y3S6_9ACTN</name>
<proteinExistence type="predicted"/>
<accession>A0ABT0Y3S6</accession>
<dbReference type="RefSeq" id="WP_251800486.1">
    <property type="nucleotide sequence ID" value="NZ_JAMQOL010000034.1"/>
</dbReference>
<dbReference type="Proteomes" id="UP001523216">
    <property type="component" value="Unassembled WGS sequence"/>
</dbReference>
<feature type="compositionally biased region" description="Low complexity" evidence="1">
    <location>
        <begin position="67"/>
        <end position="82"/>
    </location>
</feature>
<gene>
    <name evidence="3" type="ORF">LXN57_24315</name>
</gene>
<reference evidence="3 4" key="1">
    <citation type="submission" date="2022-06" db="EMBL/GenBank/DDBJ databases">
        <title>Actinoplanes abujensis sp. nov., isolated from Nigerian arid soil.</title>
        <authorList>
            <person name="Ding P."/>
        </authorList>
    </citation>
    <scope>NUCLEOTIDE SEQUENCE [LARGE SCALE GENOMIC DNA]</scope>
    <source>
        <strain evidence="4">TRM88002</strain>
    </source>
</reference>
<evidence type="ECO:0000313" key="3">
    <source>
        <dbReference type="EMBL" id="MCM4080707.1"/>
    </source>
</evidence>
<evidence type="ECO:0000256" key="2">
    <source>
        <dbReference type="SAM" id="Phobius"/>
    </source>
</evidence>
<evidence type="ECO:0000256" key="1">
    <source>
        <dbReference type="SAM" id="MobiDB-lite"/>
    </source>
</evidence>
<feature type="transmembrane region" description="Helical" evidence="2">
    <location>
        <begin position="39"/>
        <end position="62"/>
    </location>
</feature>
<keyword evidence="2" id="KW-0812">Transmembrane</keyword>
<protein>
    <submittedName>
        <fullName evidence="3">Uncharacterized protein</fullName>
    </submittedName>
</protein>
<comment type="caution">
    <text evidence="3">The sequence shown here is derived from an EMBL/GenBank/DDBJ whole genome shotgun (WGS) entry which is preliminary data.</text>
</comment>
<keyword evidence="4" id="KW-1185">Reference proteome</keyword>
<sequence length="235" mass="24846">MTSDEKELRRLLHAVGPALPEPENRIAAVSARVRRTRRAWTGGALAAVAIGAALVAGLPGLVGQSDGGTPAAGQATPGTVTARTDGCDEPSSAPADQAGLADINNRLWAAGEARFADSFGETLTLSDRVRVFRKPSTEFDSWVKGEFRAACVEMANSVYSARGVQAILDRVEADRAFWESKGLAFRTLSVDVNGTITVGVDPNKVDRAQTELQARYDNPVVVEPQKEVAPATGTD</sequence>
<keyword evidence="2" id="KW-0472">Membrane</keyword>
<organism evidence="3 4">
    <name type="scientific">Paractinoplanes hotanensis</name>
    <dbReference type="NCBI Taxonomy" id="2906497"/>
    <lineage>
        <taxon>Bacteria</taxon>
        <taxon>Bacillati</taxon>
        <taxon>Actinomycetota</taxon>
        <taxon>Actinomycetes</taxon>
        <taxon>Micromonosporales</taxon>
        <taxon>Micromonosporaceae</taxon>
        <taxon>Paractinoplanes</taxon>
    </lineage>
</organism>
<keyword evidence="2" id="KW-1133">Transmembrane helix</keyword>
<evidence type="ECO:0000313" key="4">
    <source>
        <dbReference type="Proteomes" id="UP001523216"/>
    </source>
</evidence>
<dbReference type="EMBL" id="JAMQOL010000034">
    <property type="protein sequence ID" value="MCM4080707.1"/>
    <property type="molecule type" value="Genomic_DNA"/>
</dbReference>
<feature type="region of interest" description="Disordered" evidence="1">
    <location>
        <begin position="67"/>
        <end position="94"/>
    </location>
</feature>